<proteinExistence type="predicted"/>
<keyword evidence="2" id="KW-1185">Reference proteome</keyword>
<protein>
    <submittedName>
        <fullName evidence="1">Uncharacterized protein</fullName>
    </submittedName>
</protein>
<name>A0ABR4Q4C2_9CEST</name>
<accession>A0ABR4Q4C2</accession>
<evidence type="ECO:0000313" key="1">
    <source>
        <dbReference type="EMBL" id="KAL5104441.1"/>
    </source>
</evidence>
<organism evidence="1 2">
    <name type="scientific">Taenia crassiceps</name>
    <dbReference type="NCBI Taxonomy" id="6207"/>
    <lineage>
        <taxon>Eukaryota</taxon>
        <taxon>Metazoa</taxon>
        <taxon>Spiralia</taxon>
        <taxon>Lophotrochozoa</taxon>
        <taxon>Platyhelminthes</taxon>
        <taxon>Cestoda</taxon>
        <taxon>Eucestoda</taxon>
        <taxon>Cyclophyllidea</taxon>
        <taxon>Taeniidae</taxon>
        <taxon>Taenia</taxon>
    </lineage>
</organism>
<gene>
    <name evidence="1" type="ORF">TcWFU_003541</name>
</gene>
<sequence>MELPSPSIPLRYVASLNPAMSPSIQPAFVTQTQNRTNMLSSPAAETKPIRSPTTDLLVSSPPLFLLLLPVSRVTKHQITLWISSPSINTALIITSPNSLVCTPLTSSMLWRKNWMWISRCKSSCASCCTFSPVKAWCLLMLSFLPLRYLTFLNAAMSVRMCGTISGTKIFDDELAPSLVPVLVWLQCRGSGSPIST</sequence>
<dbReference type="Proteomes" id="UP001651158">
    <property type="component" value="Unassembled WGS sequence"/>
</dbReference>
<reference evidence="1 2" key="1">
    <citation type="journal article" date="2022" name="Front. Cell. Infect. Microbiol.">
        <title>The Genomes of Two Strains of Taenia crassiceps the Animal Model for the Study of Human Cysticercosis.</title>
        <authorList>
            <person name="Bobes R.J."/>
            <person name="Estrada K."/>
            <person name="Rios-Valencia D.G."/>
            <person name="Calderon-Gallegos A."/>
            <person name="de la Torre P."/>
            <person name="Carrero J.C."/>
            <person name="Sanchez-Flores A."/>
            <person name="Laclette J.P."/>
        </authorList>
    </citation>
    <scope>NUCLEOTIDE SEQUENCE [LARGE SCALE GENOMIC DNA]</scope>
    <source>
        <strain evidence="1">WFUcys</strain>
    </source>
</reference>
<evidence type="ECO:0000313" key="2">
    <source>
        <dbReference type="Proteomes" id="UP001651158"/>
    </source>
</evidence>
<dbReference type="EMBL" id="JAKROA010000012">
    <property type="protein sequence ID" value="KAL5104441.1"/>
    <property type="molecule type" value="Genomic_DNA"/>
</dbReference>
<comment type="caution">
    <text evidence="1">The sequence shown here is derived from an EMBL/GenBank/DDBJ whole genome shotgun (WGS) entry which is preliminary data.</text>
</comment>